<dbReference type="InterPro" id="IPR014710">
    <property type="entry name" value="RmlC-like_jellyroll"/>
</dbReference>
<name>A0A928KXF4_9FIRM</name>
<dbReference type="PANTHER" id="PTHR37943">
    <property type="entry name" value="PROTEIN VES"/>
    <property type="match status" value="1"/>
</dbReference>
<proteinExistence type="predicted"/>
<comment type="caution">
    <text evidence="1">The sequence shown here is derived from an EMBL/GenBank/DDBJ whole genome shotgun (WGS) entry which is preliminary data.</text>
</comment>
<dbReference type="AlphaFoldDB" id="A0A928KXF4"/>
<dbReference type="InterPro" id="IPR011051">
    <property type="entry name" value="RmlC_Cupin_sf"/>
</dbReference>
<dbReference type="InterPro" id="IPR010282">
    <property type="entry name" value="Uncharacterised_HutD/Ves"/>
</dbReference>
<reference evidence="1" key="1">
    <citation type="submission" date="2019-04" db="EMBL/GenBank/DDBJ databases">
        <title>Evolution of Biomass-Degrading Anaerobic Consortia Revealed by Metagenomics.</title>
        <authorList>
            <person name="Peng X."/>
        </authorList>
    </citation>
    <scope>NUCLEOTIDE SEQUENCE</scope>
    <source>
        <strain evidence="1">SIG551</strain>
    </source>
</reference>
<dbReference type="EMBL" id="SVNY01000002">
    <property type="protein sequence ID" value="MBE6833172.1"/>
    <property type="molecule type" value="Genomic_DNA"/>
</dbReference>
<dbReference type="PANTHER" id="PTHR37943:SF1">
    <property type="entry name" value="PROTEIN VES"/>
    <property type="match status" value="1"/>
</dbReference>
<dbReference type="Gene3D" id="2.60.120.10">
    <property type="entry name" value="Jelly Rolls"/>
    <property type="match status" value="1"/>
</dbReference>
<evidence type="ECO:0000313" key="1">
    <source>
        <dbReference type="EMBL" id="MBE6833172.1"/>
    </source>
</evidence>
<dbReference type="Pfam" id="PF05962">
    <property type="entry name" value="HutD"/>
    <property type="match status" value="1"/>
</dbReference>
<evidence type="ECO:0000313" key="2">
    <source>
        <dbReference type="Proteomes" id="UP000754750"/>
    </source>
</evidence>
<dbReference type="RefSeq" id="WP_326840223.1">
    <property type="nucleotide sequence ID" value="NZ_SVNY01000002.1"/>
</dbReference>
<sequence length="206" mass="22124">MTKLEKITPQDFVVSEWSGGKTTQIAIDPPGALYADRSFHFRLSSATVELEESNFTSLPDYDRIIAPVEGELSLFYKGSETPVILRELECAAFDGAWETRSRGKVVDYNLMTRKGVCRGNAFALIVGVGQTAEFCCQSGEPGRSVLLCWCVQGAAELGAGGETVALSPRDAARLQTGAGAPTVAVKIRNKGDSPVRLMVAQVSFLS</sequence>
<dbReference type="Proteomes" id="UP000754750">
    <property type="component" value="Unassembled WGS sequence"/>
</dbReference>
<organism evidence="1 2">
    <name type="scientific">Faecalispora sporosphaeroides</name>
    <dbReference type="NCBI Taxonomy" id="1549"/>
    <lineage>
        <taxon>Bacteria</taxon>
        <taxon>Bacillati</taxon>
        <taxon>Bacillota</taxon>
        <taxon>Clostridia</taxon>
        <taxon>Eubacteriales</taxon>
        <taxon>Oscillospiraceae</taxon>
        <taxon>Faecalispora</taxon>
    </lineage>
</organism>
<accession>A0A928KXF4</accession>
<protein>
    <submittedName>
        <fullName evidence="1">HutD family protein</fullName>
    </submittedName>
</protein>
<dbReference type="SUPFAM" id="SSF51182">
    <property type="entry name" value="RmlC-like cupins"/>
    <property type="match status" value="1"/>
</dbReference>
<gene>
    <name evidence="1" type="ORF">E7512_06255</name>
</gene>